<dbReference type="VEuPathDB" id="FungiDB:PYU1_G008933"/>
<reference evidence="3" key="2">
    <citation type="submission" date="2010-04" db="EMBL/GenBank/DDBJ databases">
        <authorList>
            <person name="Buell R."/>
            <person name="Hamilton J."/>
            <person name="Hostetler J."/>
        </authorList>
    </citation>
    <scope>NUCLEOTIDE SEQUENCE [LARGE SCALE GENOMIC DNA]</scope>
    <source>
        <strain evidence="3">DAOM:BR144</strain>
    </source>
</reference>
<evidence type="ECO:0000313" key="3">
    <source>
        <dbReference type="Proteomes" id="UP000019132"/>
    </source>
</evidence>
<sequence length="458" mass="52221">MAEHPLQACVGSGDTVVASSAVLKEENVTVEDHADDDTDSEHDDVHPEQTGRHKNVESQRQTPQRSSYRILGTHHPQRLQQQEEDDHGEDEDDPMAWADLEVFGGTKKTLEKKKPVRKMTPEEVREQLQELDEIERRMLEAHREKKSKKGMIDTIAWLKKHNDHVDASRDVNHKMKRSSSFVRSLLNVFSLGSRSRNNSRHEDPPRSNNSYSEHSNSVFDEEYEHFPKLAAPWGQKESNCTWSEVGFGILNQAILEDMRRVRTVVSSGALASATPQALVAVAKWLTLFDQHVHDVITLKEYLLEERAVIAGVGYRVTTVYDAYSETLATALEKVHDDRRYLGDAIIATFNELEAVLHEEVLAVQDVISQSLTEEQEYEALSNLFHHLSEEEGCGVIVAKLLGWMKTNFDEQDTKAFLNLFDHDAQDKIAGEWMRQYASYLHLLDEFSANSDTSMTFYT</sequence>
<dbReference type="HOGENOM" id="CLU_055373_0_0_1"/>
<dbReference type="EMBL" id="GL376599">
    <property type="status" value="NOT_ANNOTATED_CDS"/>
    <property type="molecule type" value="Genomic_DNA"/>
</dbReference>
<dbReference type="STRING" id="431595.K3WVF3"/>
<dbReference type="AlphaFoldDB" id="K3WVF3"/>
<evidence type="ECO:0000256" key="1">
    <source>
        <dbReference type="SAM" id="MobiDB-lite"/>
    </source>
</evidence>
<protein>
    <submittedName>
        <fullName evidence="2">Uncharacterized protein</fullName>
    </submittedName>
</protein>
<dbReference type="EnsemblProtists" id="PYU1_T008951">
    <property type="protein sequence ID" value="PYU1_T008951"/>
    <property type="gene ID" value="PYU1_G008933"/>
</dbReference>
<proteinExistence type="predicted"/>
<dbReference type="Proteomes" id="UP000019132">
    <property type="component" value="Unassembled WGS sequence"/>
</dbReference>
<feature type="region of interest" description="Disordered" evidence="1">
    <location>
        <begin position="193"/>
        <end position="214"/>
    </location>
</feature>
<reference evidence="2" key="3">
    <citation type="submission" date="2015-02" db="UniProtKB">
        <authorList>
            <consortium name="EnsemblProtists"/>
        </authorList>
    </citation>
    <scope>IDENTIFICATION</scope>
    <source>
        <strain evidence="2">DAOM BR144</strain>
    </source>
</reference>
<feature type="compositionally biased region" description="Acidic residues" evidence="1">
    <location>
        <begin position="82"/>
        <end position="93"/>
    </location>
</feature>
<organism evidence="2 3">
    <name type="scientific">Globisporangium ultimum (strain ATCC 200006 / CBS 805.95 / DAOM BR144)</name>
    <name type="common">Pythium ultimum</name>
    <dbReference type="NCBI Taxonomy" id="431595"/>
    <lineage>
        <taxon>Eukaryota</taxon>
        <taxon>Sar</taxon>
        <taxon>Stramenopiles</taxon>
        <taxon>Oomycota</taxon>
        <taxon>Peronosporomycetes</taxon>
        <taxon>Pythiales</taxon>
        <taxon>Pythiaceae</taxon>
        <taxon>Globisporangium</taxon>
    </lineage>
</organism>
<dbReference type="InParanoid" id="K3WVF3"/>
<dbReference type="eggNOG" id="ENOG502S3X2">
    <property type="taxonomic scope" value="Eukaryota"/>
</dbReference>
<dbReference type="OMA" id="QYGRANS"/>
<reference evidence="3" key="1">
    <citation type="journal article" date="2010" name="Genome Biol.">
        <title>Genome sequence of the necrotrophic plant pathogen Pythium ultimum reveals original pathogenicity mechanisms and effector repertoire.</title>
        <authorList>
            <person name="Levesque C.A."/>
            <person name="Brouwer H."/>
            <person name="Cano L."/>
            <person name="Hamilton J.P."/>
            <person name="Holt C."/>
            <person name="Huitema E."/>
            <person name="Raffaele S."/>
            <person name="Robideau G.P."/>
            <person name="Thines M."/>
            <person name="Win J."/>
            <person name="Zerillo M.M."/>
            <person name="Beakes G.W."/>
            <person name="Boore J.L."/>
            <person name="Busam D."/>
            <person name="Dumas B."/>
            <person name="Ferriera S."/>
            <person name="Fuerstenberg S.I."/>
            <person name="Gachon C.M."/>
            <person name="Gaulin E."/>
            <person name="Govers F."/>
            <person name="Grenville-Briggs L."/>
            <person name="Horner N."/>
            <person name="Hostetler J."/>
            <person name="Jiang R.H."/>
            <person name="Johnson J."/>
            <person name="Krajaejun T."/>
            <person name="Lin H."/>
            <person name="Meijer H.J."/>
            <person name="Moore B."/>
            <person name="Morris P."/>
            <person name="Phuntmart V."/>
            <person name="Puiu D."/>
            <person name="Shetty J."/>
            <person name="Stajich J.E."/>
            <person name="Tripathy S."/>
            <person name="Wawra S."/>
            <person name="van West P."/>
            <person name="Whitty B.R."/>
            <person name="Coutinho P.M."/>
            <person name="Henrissat B."/>
            <person name="Martin F."/>
            <person name="Thomas P.D."/>
            <person name="Tyler B.M."/>
            <person name="De Vries R.P."/>
            <person name="Kamoun S."/>
            <person name="Yandell M."/>
            <person name="Tisserat N."/>
            <person name="Buell C.R."/>
        </authorList>
    </citation>
    <scope>NUCLEOTIDE SEQUENCE</scope>
    <source>
        <strain evidence="3">DAOM:BR144</strain>
    </source>
</reference>
<evidence type="ECO:0000313" key="2">
    <source>
        <dbReference type="EnsemblProtists" id="PYU1_T008951"/>
    </source>
</evidence>
<feature type="compositionally biased region" description="Acidic residues" evidence="1">
    <location>
        <begin position="33"/>
        <end position="42"/>
    </location>
</feature>
<keyword evidence="3" id="KW-1185">Reference proteome</keyword>
<accession>K3WVF3</accession>
<feature type="compositionally biased region" description="Basic and acidic residues" evidence="1">
    <location>
        <begin position="23"/>
        <end position="32"/>
    </location>
</feature>
<feature type="compositionally biased region" description="Basic and acidic residues" evidence="1">
    <location>
        <begin position="43"/>
        <end position="57"/>
    </location>
</feature>
<feature type="region of interest" description="Disordered" evidence="1">
    <location>
        <begin position="21"/>
        <end position="93"/>
    </location>
</feature>
<name>K3WVF3_GLOUD</name>
<feature type="compositionally biased region" description="Polar residues" evidence="1">
    <location>
        <begin position="58"/>
        <end position="67"/>
    </location>
</feature>